<evidence type="ECO:0000313" key="7">
    <source>
        <dbReference type="EMBL" id="MCP3733778.1"/>
    </source>
</evidence>
<keyword evidence="5" id="KW-0675">Receptor</keyword>
<evidence type="ECO:0000256" key="1">
    <source>
        <dbReference type="ARBA" id="ARBA00006402"/>
    </source>
</evidence>
<keyword evidence="3" id="KW-0716">Sensory transduction</keyword>
<dbReference type="Pfam" id="PF08446">
    <property type="entry name" value="PAS_2"/>
    <property type="match status" value="1"/>
</dbReference>
<dbReference type="PANTHER" id="PTHR43065">
    <property type="entry name" value="SENSOR HISTIDINE KINASE"/>
    <property type="match status" value="1"/>
</dbReference>
<evidence type="ECO:0000259" key="6">
    <source>
        <dbReference type="PROSITE" id="PS50046"/>
    </source>
</evidence>
<dbReference type="InterPro" id="IPR013515">
    <property type="entry name" value="Phytochrome_cen-reg"/>
</dbReference>
<dbReference type="SMART" id="SM00065">
    <property type="entry name" value="GAF"/>
    <property type="match status" value="1"/>
</dbReference>
<protein>
    <submittedName>
        <fullName evidence="7">GAF domain-containing protein</fullName>
    </submittedName>
</protein>
<dbReference type="InterPro" id="IPR003594">
    <property type="entry name" value="HATPase_dom"/>
</dbReference>
<keyword evidence="8" id="KW-1185">Reference proteome</keyword>
<dbReference type="InterPro" id="IPR013654">
    <property type="entry name" value="PAS_2"/>
</dbReference>
<dbReference type="InterPro" id="IPR035965">
    <property type="entry name" value="PAS-like_dom_sf"/>
</dbReference>
<accession>A0A9X2HML6</accession>
<keyword evidence="4" id="KW-0157">Chromophore</keyword>
<dbReference type="InterPro" id="IPR029016">
    <property type="entry name" value="GAF-like_dom_sf"/>
</dbReference>
<evidence type="ECO:0000256" key="5">
    <source>
        <dbReference type="ARBA" id="ARBA00023170"/>
    </source>
</evidence>
<dbReference type="EMBL" id="JAMLDY010000003">
    <property type="protein sequence ID" value="MCP3733778.1"/>
    <property type="molecule type" value="Genomic_DNA"/>
</dbReference>
<dbReference type="GO" id="GO:0006355">
    <property type="term" value="P:regulation of DNA-templated transcription"/>
    <property type="evidence" value="ECO:0007669"/>
    <property type="project" value="InterPro"/>
</dbReference>
<dbReference type="PANTHER" id="PTHR43065:SF23">
    <property type="entry name" value="SENSOR HISTIDINE KINASE PDTAS"/>
    <property type="match status" value="1"/>
</dbReference>
<dbReference type="Pfam" id="PF07568">
    <property type="entry name" value="HisKA_2"/>
    <property type="match status" value="1"/>
</dbReference>
<dbReference type="SUPFAM" id="SSF55781">
    <property type="entry name" value="GAF domain-like"/>
    <property type="match status" value="2"/>
</dbReference>
<comment type="similarity">
    <text evidence="1">In the N-terminal section; belongs to the phytochrome family.</text>
</comment>
<dbReference type="SUPFAM" id="SSF55874">
    <property type="entry name" value="ATPase domain of HSP90 chaperone/DNA topoisomerase II/histidine kinase"/>
    <property type="match status" value="1"/>
</dbReference>
<dbReference type="Gene3D" id="3.30.565.10">
    <property type="entry name" value="Histidine kinase-like ATPase, C-terminal domain"/>
    <property type="match status" value="1"/>
</dbReference>
<dbReference type="AlphaFoldDB" id="A0A9X2HML6"/>
<evidence type="ECO:0000313" key="8">
    <source>
        <dbReference type="Proteomes" id="UP001139486"/>
    </source>
</evidence>
<dbReference type="InterPro" id="IPR011495">
    <property type="entry name" value="Sig_transdc_His_kin_sub2_dim/P"/>
</dbReference>
<comment type="caution">
    <text evidence="7">The sequence shown here is derived from an EMBL/GenBank/DDBJ whole genome shotgun (WGS) entry which is preliminary data.</text>
</comment>
<evidence type="ECO:0000256" key="2">
    <source>
        <dbReference type="ARBA" id="ARBA00022543"/>
    </source>
</evidence>
<dbReference type="RefSeq" id="WP_254287791.1">
    <property type="nucleotide sequence ID" value="NZ_JAMLDY010000003.1"/>
</dbReference>
<sequence length="724" mass="78718">MAISHSSESPAAPTIAGGAPLDLSACDREPIHIPGAIQPHGLLLIADAEGEHRVLAGAGDLEERLRDDWLGQPLAVLLGQDVAALLNSLPGGPNASVPAPVAGVDERFAVTLHRAGGQLLVELEPIGAEPMTAANALAWIDAVTGSFERAGDKQALFDRAAVAFRALTGFDRVMIYHFLDDDAGCVVAEDRVPELETFLNHHFPASDIPKQARALYVRNRTRTIPLVDYTPAPLRPAGFATSDLSDVAVRHVSPIHLQYLRNMGVGASASISIVKDGLLWGLVACHHRTARLLPPDIRSAAATLASALARQIRAKEEAAAYRERLTLRAMEDKVVPRLNSEEPLRAAVQAVKTELRDMLDADGFALVSRDDVEVIGHCPPAPFLADIVRWVRDRGNEPVATHELSALFAPARDHLAQASGLLALPLHDEDATLVWLRAERIEKIAWAGNPHKATALATNETLTPRASFASFSETVRGRSRRWTLEEIEAAHRLRRRFHEAHQHLQVRLLNRELTRTLREKDALLAQKDVLMKEVNHRVQNSLQLVASFLRLQAKTAGAGPVADHLAEAQARLAAVALVHRRLYRDDQVESVDLSRYIDELVADMRTSLGAEWGRHIRLDLAPILVPTDRAVNIGLILTELVINATKYAYDGGAGPLAVVLEQHGGKLRLIVADEGRGKGTPGATREGFGSRMMTAMVQRLSGTIEYGDNQPGLRAIMTAPIAED</sequence>
<dbReference type="Pfam" id="PF00360">
    <property type="entry name" value="PHY"/>
    <property type="match status" value="1"/>
</dbReference>
<dbReference type="SUPFAM" id="SSF55785">
    <property type="entry name" value="PYP-like sensor domain (PAS domain)"/>
    <property type="match status" value="1"/>
</dbReference>
<dbReference type="GO" id="GO:0009881">
    <property type="term" value="F:photoreceptor activity"/>
    <property type="evidence" value="ECO:0007669"/>
    <property type="project" value="UniProtKB-KW"/>
</dbReference>
<keyword evidence="2" id="KW-0600">Photoreceptor protein</keyword>
<gene>
    <name evidence="7" type="ORF">M9979_02635</name>
</gene>
<name>A0A9X2HML6_9SPHN</name>
<dbReference type="PROSITE" id="PS50046">
    <property type="entry name" value="PHYTOCHROME_2"/>
    <property type="match status" value="1"/>
</dbReference>
<dbReference type="Gene3D" id="3.30.450.270">
    <property type="match status" value="1"/>
</dbReference>
<dbReference type="InterPro" id="IPR001294">
    <property type="entry name" value="Phytochrome"/>
</dbReference>
<dbReference type="PRINTS" id="PR01033">
    <property type="entry name" value="PHYTOCHROME"/>
</dbReference>
<reference evidence="7" key="1">
    <citation type="submission" date="2022-05" db="EMBL/GenBank/DDBJ databases">
        <title>Sphingomonas sp. strain RP10 Genome sequencing and assembly.</title>
        <authorList>
            <person name="Kim I."/>
        </authorList>
    </citation>
    <scope>NUCLEOTIDE SEQUENCE</scope>
    <source>
        <strain evidence="7">RP10</strain>
    </source>
</reference>
<dbReference type="Pfam" id="PF01590">
    <property type="entry name" value="GAF"/>
    <property type="match status" value="1"/>
</dbReference>
<dbReference type="Proteomes" id="UP001139486">
    <property type="component" value="Unassembled WGS sequence"/>
</dbReference>
<feature type="domain" description="Phytochrome chromophore attachment site" evidence="6">
    <location>
        <begin position="152"/>
        <end position="311"/>
    </location>
</feature>
<dbReference type="InterPro" id="IPR043150">
    <property type="entry name" value="Phytochrome_PHY_sf"/>
</dbReference>
<dbReference type="InterPro" id="IPR003018">
    <property type="entry name" value="GAF"/>
</dbReference>
<evidence type="ECO:0000256" key="4">
    <source>
        <dbReference type="ARBA" id="ARBA00022991"/>
    </source>
</evidence>
<dbReference type="Gene3D" id="3.30.450.40">
    <property type="match status" value="1"/>
</dbReference>
<dbReference type="Pfam" id="PF13581">
    <property type="entry name" value="HATPase_c_2"/>
    <property type="match status" value="1"/>
</dbReference>
<dbReference type="Gene3D" id="3.30.450.20">
    <property type="entry name" value="PAS domain"/>
    <property type="match status" value="2"/>
</dbReference>
<dbReference type="InterPro" id="IPR016132">
    <property type="entry name" value="Phyto_chromo_attachment"/>
</dbReference>
<dbReference type="GO" id="GO:0009584">
    <property type="term" value="P:detection of visible light"/>
    <property type="evidence" value="ECO:0007669"/>
    <property type="project" value="InterPro"/>
</dbReference>
<proteinExistence type="inferred from homology"/>
<organism evidence="7 8">
    <name type="scientific">Sphingomonas liriopis</name>
    <dbReference type="NCBI Taxonomy" id="2949094"/>
    <lineage>
        <taxon>Bacteria</taxon>
        <taxon>Pseudomonadati</taxon>
        <taxon>Pseudomonadota</taxon>
        <taxon>Alphaproteobacteria</taxon>
        <taxon>Sphingomonadales</taxon>
        <taxon>Sphingomonadaceae</taxon>
        <taxon>Sphingomonas</taxon>
    </lineage>
</organism>
<evidence type="ECO:0000256" key="3">
    <source>
        <dbReference type="ARBA" id="ARBA00022606"/>
    </source>
</evidence>
<dbReference type="InterPro" id="IPR036890">
    <property type="entry name" value="HATPase_C_sf"/>
</dbReference>